<accession>A0A1I6DH40</accession>
<name>A0A1I6DH40_9RHOB</name>
<dbReference type="RefSeq" id="WP_092078146.1">
    <property type="nucleotide sequence ID" value="NZ_FOYI01000003.1"/>
</dbReference>
<dbReference type="FunFam" id="3.40.50.970:FF:000001">
    <property type="entry name" value="Pyruvate dehydrogenase E1 beta subunit"/>
    <property type="match status" value="1"/>
</dbReference>
<evidence type="ECO:0000313" key="14">
    <source>
        <dbReference type="Proteomes" id="UP000199302"/>
    </source>
</evidence>
<evidence type="ECO:0000256" key="11">
    <source>
        <dbReference type="SAM" id="MobiDB-lite"/>
    </source>
</evidence>
<proteinExistence type="predicted"/>
<dbReference type="PROSITE" id="PS50968">
    <property type="entry name" value="BIOTINYL_LIPOYL"/>
    <property type="match status" value="1"/>
</dbReference>
<dbReference type="SUPFAM" id="SSF52518">
    <property type="entry name" value="Thiamin diphosphate-binding fold (THDP-binding)"/>
    <property type="match status" value="1"/>
</dbReference>
<dbReference type="Proteomes" id="UP000199302">
    <property type="component" value="Unassembled WGS sequence"/>
</dbReference>
<evidence type="ECO:0000256" key="7">
    <source>
        <dbReference type="ARBA" id="ARBA00023002"/>
    </source>
</evidence>
<keyword evidence="9 10" id="KW-0670">Pyruvate</keyword>
<dbReference type="InterPro" id="IPR029061">
    <property type="entry name" value="THDP-binding"/>
</dbReference>
<dbReference type="PANTHER" id="PTHR11624:SF96">
    <property type="entry name" value="PYRUVATE DEHYDROGENASE E1 COMPONENT SUBUNIT BETA, MITOCHONDRIAL"/>
    <property type="match status" value="1"/>
</dbReference>
<dbReference type="EMBL" id="FOYI01000003">
    <property type="protein sequence ID" value="SFR04707.1"/>
    <property type="molecule type" value="Genomic_DNA"/>
</dbReference>
<dbReference type="Pfam" id="PF02779">
    <property type="entry name" value="Transket_pyr"/>
    <property type="match status" value="1"/>
</dbReference>
<evidence type="ECO:0000256" key="4">
    <source>
        <dbReference type="ARBA" id="ARBA00012281"/>
    </source>
</evidence>
<dbReference type="NCBIfam" id="NF008854">
    <property type="entry name" value="PRK11892.1"/>
    <property type="match status" value="1"/>
</dbReference>
<feature type="region of interest" description="Disordered" evidence="11">
    <location>
        <begin position="85"/>
        <end position="149"/>
    </location>
</feature>
<dbReference type="InterPro" id="IPR000089">
    <property type="entry name" value="Biotin_lipoyl"/>
</dbReference>
<feature type="domain" description="Lipoyl-binding" evidence="12">
    <location>
        <begin position="8"/>
        <end position="84"/>
    </location>
</feature>
<evidence type="ECO:0000259" key="12">
    <source>
        <dbReference type="PROSITE" id="PS50968"/>
    </source>
</evidence>
<dbReference type="SMART" id="SM00861">
    <property type="entry name" value="Transket_pyr"/>
    <property type="match status" value="1"/>
</dbReference>
<evidence type="ECO:0000256" key="5">
    <source>
        <dbReference type="ARBA" id="ARBA00016138"/>
    </source>
</evidence>
<dbReference type="InterPro" id="IPR027110">
    <property type="entry name" value="PDHB_mito-type"/>
</dbReference>
<dbReference type="Gene3D" id="3.40.50.970">
    <property type="match status" value="1"/>
</dbReference>
<organism evidence="13 14">
    <name type="scientific">Poseidonocella sedimentorum</name>
    <dbReference type="NCBI Taxonomy" id="871652"/>
    <lineage>
        <taxon>Bacteria</taxon>
        <taxon>Pseudomonadati</taxon>
        <taxon>Pseudomonadota</taxon>
        <taxon>Alphaproteobacteria</taxon>
        <taxon>Rhodobacterales</taxon>
        <taxon>Roseobacteraceae</taxon>
        <taxon>Poseidonocella</taxon>
    </lineage>
</organism>
<protein>
    <recommendedName>
        <fullName evidence="5 10">Pyruvate dehydrogenase E1 component subunit beta</fullName>
        <ecNumber evidence="4 10">1.2.4.1</ecNumber>
    </recommendedName>
</protein>
<dbReference type="GO" id="GO:0004739">
    <property type="term" value="F:pyruvate dehydrogenase (acetyl-transferring) activity"/>
    <property type="evidence" value="ECO:0007669"/>
    <property type="project" value="UniProtKB-UniRule"/>
</dbReference>
<keyword evidence="14" id="KW-1185">Reference proteome</keyword>
<sequence>MSARTATDLEIRLPALSPTMESGRLAKWYVSEGDRVAAGDVLAEIETDKATMEFEAETPGTISRLLIPAGGEPIPVDTALALFTPDTQPATQPPRAPEAASAADAGKEAAPAGGSDAPAPAAPQTPAARKPDTSWPQPDWPAATPTRPQTVRDALRDALAEEMHRDAEVFLIGEEVGEHQGAYKVSRGLRDDFGAARVVDTPITEQGFTGLAIGAAFAGLKPVVEFMSFAYALPALGQIVQSAAKARAMTGGALTCPITFRGPNGAPPRVAAQHGTDLAAWAAQIPGLKVAMPYTAADAKGLLKAAIRDPDPVIFLEHELLYGESFDVPTGIDHILPFGRAAIRRPGSDVTLVAAGLAVRHALHAAEALAAIGISAEVIDLRSLRPIDYDTILASLRKTNRCVTVEEGWPVASLGDHLAARITQRTFDWLDAPVLSATGEDIPLPYAANLDSLARVSVEKIVALARQTCYK</sequence>
<dbReference type="InterPro" id="IPR005475">
    <property type="entry name" value="Transketolase-like_Pyr-bd"/>
</dbReference>
<evidence type="ECO:0000256" key="10">
    <source>
        <dbReference type="RuleBase" id="RU364074"/>
    </source>
</evidence>
<dbReference type="Gene3D" id="3.40.50.920">
    <property type="match status" value="1"/>
</dbReference>
<reference evidence="13 14" key="1">
    <citation type="submission" date="2016-10" db="EMBL/GenBank/DDBJ databases">
        <authorList>
            <person name="de Groot N.N."/>
        </authorList>
    </citation>
    <scope>NUCLEOTIDE SEQUENCE [LARGE SCALE GENOMIC DNA]</scope>
    <source>
        <strain evidence="14">KMM 9023,NRIC 0796,JCM 17311,KCTC 23692</strain>
    </source>
</reference>
<dbReference type="InterPro" id="IPR033248">
    <property type="entry name" value="Transketolase_C"/>
</dbReference>
<keyword evidence="7 10" id="KW-0560">Oxidoreductase</keyword>
<dbReference type="SUPFAM" id="SSF52922">
    <property type="entry name" value="TK C-terminal domain-like"/>
    <property type="match status" value="1"/>
</dbReference>
<keyword evidence="8 10" id="KW-0786">Thiamine pyrophosphate</keyword>
<comment type="catalytic activity">
    <reaction evidence="10">
        <text>N(6)-[(R)-lipoyl]-L-lysyl-[protein] + pyruvate + H(+) = N(6)-[(R)-S(8)-acetyldihydrolipoyl]-L-lysyl-[protein] + CO2</text>
        <dbReference type="Rhea" id="RHEA:19189"/>
        <dbReference type="Rhea" id="RHEA-COMP:10474"/>
        <dbReference type="Rhea" id="RHEA-COMP:10478"/>
        <dbReference type="ChEBI" id="CHEBI:15361"/>
        <dbReference type="ChEBI" id="CHEBI:15378"/>
        <dbReference type="ChEBI" id="CHEBI:16526"/>
        <dbReference type="ChEBI" id="CHEBI:83099"/>
        <dbReference type="ChEBI" id="CHEBI:83111"/>
        <dbReference type="EC" id="1.2.4.1"/>
    </reaction>
</comment>
<comment type="cofactor">
    <cofactor evidence="2 10">
        <name>thiamine diphosphate</name>
        <dbReference type="ChEBI" id="CHEBI:58937"/>
    </cofactor>
</comment>
<dbReference type="Pfam" id="PF02780">
    <property type="entry name" value="Transketolase_C"/>
    <property type="match status" value="1"/>
</dbReference>
<evidence type="ECO:0000313" key="13">
    <source>
        <dbReference type="EMBL" id="SFR04707.1"/>
    </source>
</evidence>
<evidence type="ECO:0000256" key="9">
    <source>
        <dbReference type="ARBA" id="ARBA00023317"/>
    </source>
</evidence>
<dbReference type="InterPro" id="IPR009014">
    <property type="entry name" value="Transketo_C/PFOR_II"/>
</dbReference>
<dbReference type="FunFam" id="3.40.50.920:FF:000001">
    <property type="entry name" value="Pyruvate dehydrogenase E1 beta subunit"/>
    <property type="match status" value="1"/>
</dbReference>
<gene>
    <name evidence="13" type="ORF">SAMN04515673_103225</name>
</gene>
<comment type="function">
    <text evidence="10">The pyruvate dehydrogenase complex catalyzes the overall conversion of pyruvate to acetyl-CoA and CO2.</text>
</comment>
<dbReference type="PROSITE" id="PS00189">
    <property type="entry name" value="LIPOYL"/>
    <property type="match status" value="1"/>
</dbReference>
<dbReference type="CDD" id="cd06849">
    <property type="entry name" value="lipoyl_domain"/>
    <property type="match status" value="1"/>
</dbReference>
<dbReference type="Pfam" id="PF00364">
    <property type="entry name" value="Biotin_lipoyl"/>
    <property type="match status" value="1"/>
</dbReference>
<evidence type="ECO:0000256" key="3">
    <source>
        <dbReference type="ARBA" id="ARBA00011870"/>
    </source>
</evidence>
<dbReference type="GO" id="GO:0006086">
    <property type="term" value="P:pyruvate decarboxylation to acetyl-CoA"/>
    <property type="evidence" value="ECO:0007669"/>
    <property type="project" value="InterPro"/>
</dbReference>
<dbReference type="CDD" id="cd07036">
    <property type="entry name" value="TPP_PYR_E1-PDHc-beta_like"/>
    <property type="match status" value="1"/>
</dbReference>
<dbReference type="Gene3D" id="2.40.50.100">
    <property type="match status" value="1"/>
</dbReference>
<feature type="compositionally biased region" description="Low complexity" evidence="11">
    <location>
        <begin position="97"/>
        <end position="128"/>
    </location>
</feature>
<dbReference type="InterPro" id="IPR003016">
    <property type="entry name" value="2-oxoA_DH_lipoyl-BS"/>
</dbReference>
<dbReference type="AlphaFoldDB" id="A0A1I6DH40"/>
<dbReference type="STRING" id="871652.SAMN04515673_103225"/>
<evidence type="ECO:0000256" key="2">
    <source>
        <dbReference type="ARBA" id="ARBA00001964"/>
    </source>
</evidence>
<dbReference type="OrthoDB" id="9780894at2"/>
<evidence type="ECO:0000256" key="1">
    <source>
        <dbReference type="ARBA" id="ARBA00001938"/>
    </source>
</evidence>
<dbReference type="NCBIfam" id="NF006667">
    <property type="entry name" value="PRK09212.1"/>
    <property type="match status" value="1"/>
</dbReference>
<dbReference type="PANTHER" id="PTHR11624">
    <property type="entry name" value="DEHYDROGENASE RELATED"/>
    <property type="match status" value="1"/>
</dbReference>
<evidence type="ECO:0000256" key="8">
    <source>
        <dbReference type="ARBA" id="ARBA00023052"/>
    </source>
</evidence>
<dbReference type="SUPFAM" id="SSF51230">
    <property type="entry name" value="Single hybrid motif"/>
    <property type="match status" value="1"/>
</dbReference>
<dbReference type="EC" id="1.2.4.1" evidence="4 10"/>
<dbReference type="InterPro" id="IPR011053">
    <property type="entry name" value="Single_hybrid_motif"/>
</dbReference>
<evidence type="ECO:0000256" key="6">
    <source>
        <dbReference type="ARBA" id="ARBA00022823"/>
    </source>
</evidence>
<keyword evidence="6" id="KW-0450">Lipoyl</keyword>
<comment type="subunit">
    <text evidence="3">Heterodimer of an alpha and a beta chain.</text>
</comment>
<comment type="cofactor">
    <cofactor evidence="1">
        <name>(R)-lipoate</name>
        <dbReference type="ChEBI" id="CHEBI:83088"/>
    </cofactor>
</comment>